<evidence type="ECO:0000313" key="2">
    <source>
        <dbReference type="EMBL" id="EMG37545.1"/>
    </source>
</evidence>
<evidence type="ECO:0000313" key="3">
    <source>
        <dbReference type="Proteomes" id="UP000011922"/>
    </source>
</evidence>
<dbReference type="CDD" id="cd04333">
    <property type="entry name" value="ProX_deacylase"/>
    <property type="match status" value="1"/>
</dbReference>
<dbReference type="GO" id="GO:0002161">
    <property type="term" value="F:aminoacyl-tRNA deacylase activity"/>
    <property type="evidence" value="ECO:0007669"/>
    <property type="project" value="InterPro"/>
</dbReference>
<dbReference type="PATRIC" id="fig|1262666.3.peg.1706"/>
<dbReference type="Gene3D" id="3.90.960.10">
    <property type="entry name" value="YbaK/aminoacyl-tRNA synthetase-associated domain"/>
    <property type="match status" value="1"/>
</dbReference>
<name>M5PU52_DESAF</name>
<proteinExistence type="predicted"/>
<accession>M5PU52</accession>
<dbReference type="PANTHER" id="PTHR30411">
    <property type="entry name" value="CYTOPLASMIC PROTEIN"/>
    <property type="match status" value="1"/>
</dbReference>
<dbReference type="InterPro" id="IPR007214">
    <property type="entry name" value="YbaK/aa-tRNA-synth-assoc-dom"/>
</dbReference>
<dbReference type="AlphaFoldDB" id="M5PU52"/>
<organism evidence="2 3">
    <name type="scientific">Desulfocurvibacter africanus PCS</name>
    <dbReference type="NCBI Taxonomy" id="1262666"/>
    <lineage>
        <taxon>Bacteria</taxon>
        <taxon>Pseudomonadati</taxon>
        <taxon>Thermodesulfobacteriota</taxon>
        <taxon>Desulfovibrionia</taxon>
        <taxon>Desulfovibrionales</taxon>
        <taxon>Desulfovibrionaceae</taxon>
        <taxon>Desulfocurvibacter</taxon>
    </lineage>
</organism>
<protein>
    <recommendedName>
        <fullName evidence="1">YbaK/aminoacyl-tRNA synthetase-associated domain-containing protein</fullName>
    </recommendedName>
</protein>
<dbReference type="EMBL" id="AOSV01000017">
    <property type="protein sequence ID" value="EMG37545.1"/>
    <property type="molecule type" value="Genomic_DNA"/>
</dbReference>
<sequence>MTGNLSPSARRVQAHLDSFGIALEVVEFPSSTRTAQDAADSVGCEVAQIAKSLVFRRKDTGGPLLVIASGANRVDLAKVSALLGAPIVKADADFVREATGYAIGGIPPCGHATAIETILDDDLMGLEVIWAAAGTPNAVFRLTPSELERITGGRVADIKAS</sequence>
<dbReference type="OrthoDB" id="9798760at2"/>
<gene>
    <name evidence="2" type="ORF">PCS_01682</name>
</gene>
<dbReference type="PANTHER" id="PTHR30411:SF1">
    <property type="entry name" value="CYTOPLASMIC PROTEIN"/>
    <property type="match status" value="1"/>
</dbReference>
<feature type="domain" description="YbaK/aminoacyl-tRNA synthetase-associated" evidence="1">
    <location>
        <begin position="31"/>
        <end position="149"/>
    </location>
</feature>
<reference evidence="2 3" key="1">
    <citation type="journal article" date="2013" name="Genome Announc.">
        <title>Draft Genome Sequence for Desulfovibrio africanus Strain PCS.</title>
        <authorList>
            <person name="Brown S.D."/>
            <person name="Utturkar S.M."/>
            <person name="Arkin A.P."/>
            <person name="Deutschbauer A.M."/>
            <person name="Elias D.A."/>
            <person name="Hazen T.C."/>
            <person name="Chakraborty R."/>
        </authorList>
    </citation>
    <scope>NUCLEOTIDE SEQUENCE [LARGE SCALE GENOMIC DNA]</scope>
    <source>
        <strain evidence="2 3">PCS</strain>
    </source>
</reference>
<dbReference type="Pfam" id="PF04073">
    <property type="entry name" value="tRNA_edit"/>
    <property type="match status" value="1"/>
</dbReference>
<dbReference type="InterPro" id="IPR036754">
    <property type="entry name" value="YbaK/aa-tRNA-synt-asso_dom_sf"/>
</dbReference>
<evidence type="ECO:0000259" key="1">
    <source>
        <dbReference type="Pfam" id="PF04073"/>
    </source>
</evidence>
<dbReference type="SUPFAM" id="SSF55826">
    <property type="entry name" value="YbaK/ProRS associated domain"/>
    <property type="match status" value="1"/>
</dbReference>
<dbReference type="Proteomes" id="UP000011922">
    <property type="component" value="Unassembled WGS sequence"/>
</dbReference>
<comment type="caution">
    <text evidence="2">The sequence shown here is derived from an EMBL/GenBank/DDBJ whole genome shotgun (WGS) entry which is preliminary data.</text>
</comment>
<dbReference type="RefSeq" id="WP_005986065.1">
    <property type="nucleotide sequence ID" value="NZ_AOSV01000017.1"/>
</dbReference>